<feature type="region of interest" description="Disordered" evidence="1">
    <location>
        <begin position="77"/>
        <end position="115"/>
    </location>
</feature>
<accession>A0AAV7TJS9</accession>
<feature type="region of interest" description="Disordered" evidence="1">
    <location>
        <begin position="254"/>
        <end position="277"/>
    </location>
</feature>
<gene>
    <name evidence="2" type="ORF">NDU88_002157</name>
</gene>
<keyword evidence="3" id="KW-1185">Reference proteome</keyword>
<reference evidence="2" key="1">
    <citation type="journal article" date="2022" name="bioRxiv">
        <title>Sequencing and chromosome-scale assembly of the giantPleurodeles waltlgenome.</title>
        <authorList>
            <person name="Brown T."/>
            <person name="Elewa A."/>
            <person name="Iarovenko S."/>
            <person name="Subramanian E."/>
            <person name="Araus A.J."/>
            <person name="Petzold A."/>
            <person name="Susuki M."/>
            <person name="Suzuki K.-i.T."/>
            <person name="Hayashi T."/>
            <person name="Toyoda A."/>
            <person name="Oliveira C."/>
            <person name="Osipova E."/>
            <person name="Leigh N.D."/>
            <person name="Simon A."/>
            <person name="Yun M.H."/>
        </authorList>
    </citation>
    <scope>NUCLEOTIDE SEQUENCE</scope>
    <source>
        <strain evidence="2">20211129_DDA</strain>
        <tissue evidence="2">Liver</tissue>
    </source>
</reference>
<dbReference type="AlphaFoldDB" id="A0AAV7TJS9"/>
<organism evidence="2 3">
    <name type="scientific">Pleurodeles waltl</name>
    <name type="common">Iberian ribbed newt</name>
    <dbReference type="NCBI Taxonomy" id="8319"/>
    <lineage>
        <taxon>Eukaryota</taxon>
        <taxon>Metazoa</taxon>
        <taxon>Chordata</taxon>
        <taxon>Craniata</taxon>
        <taxon>Vertebrata</taxon>
        <taxon>Euteleostomi</taxon>
        <taxon>Amphibia</taxon>
        <taxon>Batrachia</taxon>
        <taxon>Caudata</taxon>
        <taxon>Salamandroidea</taxon>
        <taxon>Salamandridae</taxon>
        <taxon>Pleurodelinae</taxon>
        <taxon>Pleurodeles</taxon>
    </lineage>
</organism>
<feature type="compositionally biased region" description="Low complexity" evidence="1">
    <location>
        <begin position="93"/>
        <end position="105"/>
    </location>
</feature>
<dbReference type="EMBL" id="JANPWB010000006">
    <property type="protein sequence ID" value="KAJ1176890.1"/>
    <property type="molecule type" value="Genomic_DNA"/>
</dbReference>
<name>A0AAV7TJS9_PLEWA</name>
<feature type="compositionally biased region" description="Gly residues" evidence="1">
    <location>
        <begin position="1"/>
        <end position="11"/>
    </location>
</feature>
<proteinExistence type="predicted"/>
<evidence type="ECO:0000256" key="1">
    <source>
        <dbReference type="SAM" id="MobiDB-lite"/>
    </source>
</evidence>
<sequence>MLWAVGRGGHPGSRDRAAVTAPGSEARNREPSKWRRPAQAEPRLANWLSSPLEGRGAEPPCCNQGWCLPGTRRGEVWPLRYAPPPRTRRRRAAGPAGAASGPRGASDTRGGAANKTQWCRRAGALEPSKRQRIKTCRGARAAPARPLHARSWGGPCLEEEAEDLLSTVGPGLLWQVGGGGWGWREPLFFPPGPPPRWRHLLWCRCLAEGQIRALLSAVLRSGRLCLGGSTSVGAHPSRRSGGLTHHLEWRHAETENTGECPTLDSGRRGRRGTRIRLGTGPHWPGHLAVSLAPTHVATTCLRRRPLWVTDISE</sequence>
<protein>
    <submittedName>
        <fullName evidence="2">Uncharacterized protein</fullName>
    </submittedName>
</protein>
<dbReference type="Proteomes" id="UP001066276">
    <property type="component" value="Chromosome 3_2"/>
</dbReference>
<feature type="region of interest" description="Disordered" evidence="1">
    <location>
        <begin position="1"/>
        <end position="42"/>
    </location>
</feature>
<evidence type="ECO:0000313" key="2">
    <source>
        <dbReference type="EMBL" id="KAJ1176890.1"/>
    </source>
</evidence>
<comment type="caution">
    <text evidence="2">The sequence shown here is derived from an EMBL/GenBank/DDBJ whole genome shotgun (WGS) entry which is preliminary data.</text>
</comment>
<evidence type="ECO:0000313" key="3">
    <source>
        <dbReference type="Proteomes" id="UP001066276"/>
    </source>
</evidence>